<name>A0A9P7FU74_9AGAR</name>
<evidence type="ECO:0000313" key="1">
    <source>
        <dbReference type="EMBL" id="KAG5638687.1"/>
    </source>
</evidence>
<dbReference type="GO" id="GO:0008897">
    <property type="term" value="F:holo-[acyl-carrier-protein] synthase activity"/>
    <property type="evidence" value="ECO:0007669"/>
    <property type="project" value="InterPro"/>
</dbReference>
<dbReference type="Proteomes" id="UP000717328">
    <property type="component" value="Unassembled WGS sequence"/>
</dbReference>
<dbReference type="AlphaFoldDB" id="A0A9P7FU74"/>
<accession>A0A9P7FU74</accession>
<protein>
    <submittedName>
        <fullName evidence="1">Uncharacterized protein</fullName>
    </submittedName>
</protein>
<evidence type="ECO:0000313" key="2">
    <source>
        <dbReference type="Proteomes" id="UP000717328"/>
    </source>
</evidence>
<dbReference type="Gene3D" id="3.90.470.20">
    <property type="entry name" value="4'-phosphopantetheinyl transferase domain"/>
    <property type="match status" value="1"/>
</dbReference>
<sequence length="116" mass="13433">MLRRLSIVLALKQAYIKAIGHPIGFDYSRLEFNVPESTAMGDGYPLTGWEFRIWRTDLGVARRDQLITEHYQCVVAFFRGTNDSRFVFYDSQEALNGWVQFINIDQMVKVIPKLTA</sequence>
<organism evidence="1 2">
    <name type="scientific">Sphagnurus paluster</name>
    <dbReference type="NCBI Taxonomy" id="117069"/>
    <lineage>
        <taxon>Eukaryota</taxon>
        <taxon>Fungi</taxon>
        <taxon>Dikarya</taxon>
        <taxon>Basidiomycota</taxon>
        <taxon>Agaricomycotina</taxon>
        <taxon>Agaricomycetes</taxon>
        <taxon>Agaricomycetidae</taxon>
        <taxon>Agaricales</taxon>
        <taxon>Tricholomatineae</taxon>
        <taxon>Lyophyllaceae</taxon>
        <taxon>Sphagnurus</taxon>
    </lineage>
</organism>
<gene>
    <name evidence="1" type="ORF">H0H81_010912</name>
</gene>
<reference evidence="1" key="1">
    <citation type="submission" date="2021-02" db="EMBL/GenBank/DDBJ databases">
        <authorList>
            <person name="Nieuwenhuis M."/>
            <person name="Van De Peppel L.J.J."/>
        </authorList>
    </citation>
    <scope>NUCLEOTIDE SEQUENCE</scope>
    <source>
        <strain evidence="1">D49</strain>
    </source>
</reference>
<proteinExistence type="predicted"/>
<comment type="caution">
    <text evidence="1">The sequence shown here is derived from an EMBL/GenBank/DDBJ whole genome shotgun (WGS) entry which is preliminary data.</text>
</comment>
<reference evidence="1" key="2">
    <citation type="submission" date="2021-10" db="EMBL/GenBank/DDBJ databases">
        <title>Phylogenomics reveals ancestral predisposition of the termite-cultivated fungus Termitomyces towards a domesticated lifestyle.</title>
        <authorList>
            <person name="Auxier B."/>
            <person name="Grum-Grzhimaylo A."/>
            <person name="Cardenas M.E."/>
            <person name="Lodge J.D."/>
            <person name="Laessoe T."/>
            <person name="Pedersen O."/>
            <person name="Smith M.E."/>
            <person name="Kuyper T.W."/>
            <person name="Franco-Molano E.A."/>
            <person name="Baroni T.J."/>
            <person name="Aanen D.K."/>
        </authorList>
    </citation>
    <scope>NUCLEOTIDE SEQUENCE</scope>
    <source>
        <strain evidence="1">D49</strain>
    </source>
</reference>
<keyword evidence="2" id="KW-1185">Reference proteome</keyword>
<dbReference type="GO" id="GO:0000287">
    <property type="term" value="F:magnesium ion binding"/>
    <property type="evidence" value="ECO:0007669"/>
    <property type="project" value="InterPro"/>
</dbReference>
<dbReference type="OrthoDB" id="26719at2759"/>
<dbReference type="EMBL" id="JABCKI010005749">
    <property type="protein sequence ID" value="KAG5638687.1"/>
    <property type="molecule type" value="Genomic_DNA"/>
</dbReference>
<dbReference type="InterPro" id="IPR037143">
    <property type="entry name" value="4-PPantetheinyl_Trfase_dom_sf"/>
</dbReference>